<sequence length="107" mass="12086">PGRRRQLVAFASVVTDPVIQNSAVLLSLLFFNLFLSCRADLVIFVTTFPDSKVPVLRVMLSPHALLTRSKITQWKQELDSVPFLLLCQTQSPWERPFSPTSPHQPPT</sequence>
<dbReference type="EMBL" id="JAHRIO010062431">
    <property type="protein sequence ID" value="MEQ2179287.1"/>
    <property type="molecule type" value="Genomic_DNA"/>
</dbReference>
<proteinExistence type="predicted"/>
<accession>A0ABV0P751</accession>
<evidence type="ECO:0000313" key="2">
    <source>
        <dbReference type="Proteomes" id="UP001476798"/>
    </source>
</evidence>
<comment type="caution">
    <text evidence="1">The sequence shown here is derived from an EMBL/GenBank/DDBJ whole genome shotgun (WGS) entry which is preliminary data.</text>
</comment>
<feature type="non-terminal residue" evidence="1">
    <location>
        <position position="1"/>
    </location>
</feature>
<gene>
    <name evidence="1" type="ORF">GOODEAATRI_023184</name>
</gene>
<keyword evidence="2" id="KW-1185">Reference proteome</keyword>
<name>A0ABV0P751_9TELE</name>
<reference evidence="1 2" key="1">
    <citation type="submission" date="2021-06" db="EMBL/GenBank/DDBJ databases">
        <authorList>
            <person name="Palmer J.M."/>
        </authorList>
    </citation>
    <scope>NUCLEOTIDE SEQUENCE [LARGE SCALE GENOMIC DNA]</scope>
    <source>
        <strain evidence="1 2">GA_2019</strain>
        <tissue evidence="1">Muscle</tissue>
    </source>
</reference>
<organism evidence="1 2">
    <name type="scientific">Goodea atripinnis</name>
    <dbReference type="NCBI Taxonomy" id="208336"/>
    <lineage>
        <taxon>Eukaryota</taxon>
        <taxon>Metazoa</taxon>
        <taxon>Chordata</taxon>
        <taxon>Craniata</taxon>
        <taxon>Vertebrata</taxon>
        <taxon>Euteleostomi</taxon>
        <taxon>Actinopterygii</taxon>
        <taxon>Neopterygii</taxon>
        <taxon>Teleostei</taxon>
        <taxon>Neoteleostei</taxon>
        <taxon>Acanthomorphata</taxon>
        <taxon>Ovalentaria</taxon>
        <taxon>Atherinomorphae</taxon>
        <taxon>Cyprinodontiformes</taxon>
        <taxon>Goodeidae</taxon>
        <taxon>Goodea</taxon>
    </lineage>
</organism>
<evidence type="ECO:0000313" key="1">
    <source>
        <dbReference type="EMBL" id="MEQ2179287.1"/>
    </source>
</evidence>
<protein>
    <submittedName>
        <fullName evidence="1">Uncharacterized protein</fullName>
    </submittedName>
</protein>
<dbReference type="Proteomes" id="UP001476798">
    <property type="component" value="Unassembled WGS sequence"/>
</dbReference>